<organism evidence="1 2">
    <name type="scientific">Spiromyces aspiralis</name>
    <dbReference type="NCBI Taxonomy" id="68401"/>
    <lineage>
        <taxon>Eukaryota</taxon>
        <taxon>Fungi</taxon>
        <taxon>Fungi incertae sedis</taxon>
        <taxon>Zoopagomycota</taxon>
        <taxon>Kickxellomycotina</taxon>
        <taxon>Kickxellomycetes</taxon>
        <taxon>Kickxellales</taxon>
        <taxon>Kickxellaceae</taxon>
        <taxon>Spiromyces</taxon>
    </lineage>
</organism>
<accession>A0ACC1HPH4</accession>
<protein>
    <submittedName>
        <fullName evidence="1">Uncharacterized protein</fullName>
    </submittedName>
</protein>
<name>A0ACC1HPH4_9FUNG</name>
<comment type="caution">
    <text evidence="1">The sequence shown here is derived from an EMBL/GenBank/DDBJ whole genome shotgun (WGS) entry which is preliminary data.</text>
</comment>
<evidence type="ECO:0000313" key="2">
    <source>
        <dbReference type="Proteomes" id="UP001145114"/>
    </source>
</evidence>
<reference evidence="1" key="1">
    <citation type="submission" date="2022-06" db="EMBL/GenBank/DDBJ databases">
        <title>Phylogenomic reconstructions and comparative analyses of Kickxellomycotina fungi.</title>
        <authorList>
            <person name="Reynolds N.K."/>
            <person name="Stajich J.E."/>
            <person name="Barry K."/>
            <person name="Grigoriev I.V."/>
            <person name="Crous P."/>
            <person name="Smith M.E."/>
        </authorList>
    </citation>
    <scope>NUCLEOTIDE SEQUENCE</scope>
    <source>
        <strain evidence="1">RSA 2271</strain>
    </source>
</reference>
<sequence>MKYLILLAPLALISALTGAQQEQVIFGPVAEMQASFDPRIVGQHLLSEVTRRLGGLEDAVQKIYKQLSLDEHKPTTATATAGSDGTGLYSTKRLIQTDPHHPARWMTEDDIHTLRRLGVRFMDVTNHGDGAISLLGAAPSQRPKQFDIPTKLAHQDAVHPIATNLTTVFMQSTLNEFTNKFYNRYYNSVNGKRSSAWLLTQVQALIDGAGSKANVTARHFEHSFPQSSIIARFEGSSLPEETVIISAHLDSVNMWIPWFGRAPGADDNGSGTVSILETFRGLLEHGFQPERSVEFHWYAGEEGGLLGSQDIAKAYYKDGRQVVGQLHFDMTGFFKRENGEVIGVAIDNTDPELSDLLRLLAKTYTRLETSDLSCGYACSDHASWNKYGYRSAMAFESDLLEANTHVHTPEDTIDTLDFDHMLEYSKVAVGYAFEIGNPGAK</sequence>
<dbReference type="Proteomes" id="UP001145114">
    <property type="component" value="Unassembled WGS sequence"/>
</dbReference>
<proteinExistence type="predicted"/>
<gene>
    <name evidence="1" type="ORF">EV182_000444</name>
</gene>
<evidence type="ECO:0000313" key="1">
    <source>
        <dbReference type="EMBL" id="KAJ1675849.1"/>
    </source>
</evidence>
<dbReference type="EMBL" id="JAMZIH010005161">
    <property type="protein sequence ID" value="KAJ1675849.1"/>
    <property type="molecule type" value="Genomic_DNA"/>
</dbReference>
<keyword evidence="2" id="KW-1185">Reference proteome</keyword>